<feature type="transmembrane region" description="Helical" evidence="1">
    <location>
        <begin position="12"/>
        <end position="39"/>
    </location>
</feature>
<dbReference type="PANTHER" id="PTHR34219:SF3">
    <property type="entry name" value="BLL7967 PROTEIN"/>
    <property type="match status" value="1"/>
</dbReference>
<dbReference type="Proteomes" id="UP000537130">
    <property type="component" value="Unassembled WGS sequence"/>
</dbReference>
<feature type="transmembrane region" description="Helical" evidence="1">
    <location>
        <begin position="208"/>
        <end position="230"/>
    </location>
</feature>
<feature type="transmembrane region" description="Helical" evidence="1">
    <location>
        <begin position="402"/>
        <end position="421"/>
    </location>
</feature>
<keyword evidence="1" id="KW-0472">Membrane</keyword>
<organism evidence="2 3">
    <name type="scientific">Litorivivens lipolytica</name>
    <dbReference type="NCBI Taxonomy" id="1524264"/>
    <lineage>
        <taxon>Bacteria</taxon>
        <taxon>Pseudomonadati</taxon>
        <taxon>Pseudomonadota</taxon>
        <taxon>Gammaproteobacteria</taxon>
        <taxon>Litorivivens</taxon>
    </lineage>
</organism>
<feature type="transmembrane region" description="Helical" evidence="1">
    <location>
        <begin position="459"/>
        <end position="478"/>
    </location>
</feature>
<protein>
    <submittedName>
        <fullName evidence="2">Putative iron-regulated membrane protein</fullName>
    </submittedName>
</protein>
<feature type="transmembrane region" description="Helical" evidence="1">
    <location>
        <begin position="490"/>
        <end position="509"/>
    </location>
</feature>
<keyword evidence="3" id="KW-1185">Reference proteome</keyword>
<dbReference type="EMBL" id="JACHWY010000001">
    <property type="protein sequence ID" value="MBB3046071.1"/>
    <property type="molecule type" value="Genomic_DNA"/>
</dbReference>
<evidence type="ECO:0000256" key="1">
    <source>
        <dbReference type="SAM" id="Phobius"/>
    </source>
</evidence>
<name>A0A7W4W2A0_9GAMM</name>
<dbReference type="AlphaFoldDB" id="A0A7W4W2A0"/>
<comment type="caution">
    <text evidence="2">The sequence shown here is derived from an EMBL/GenBank/DDBJ whole genome shotgun (WGS) entry which is preliminary data.</text>
</comment>
<feature type="transmembrane region" description="Helical" evidence="1">
    <location>
        <begin position="160"/>
        <end position="187"/>
    </location>
</feature>
<dbReference type="RefSeq" id="WP_183408780.1">
    <property type="nucleotide sequence ID" value="NZ_JACHWY010000001.1"/>
</dbReference>
<gene>
    <name evidence="2" type="ORF">FHR99_000307</name>
</gene>
<evidence type="ECO:0000313" key="3">
    <source>
        <dbReference type="Proteomes" id="UP000537130"/>
    </source>
</evidence>
<dbReference type="InterPro" id="IPR005625">
    <property type="entry name" value="PepSY-ass_TM"/>
</dbReference>
<dbReference type="Pfam" id="PF03929">
    <property type="entry name" value="PepSY_TM"/>
    <property type="match status" value="1"/>
</dbReference>
<dbReference type="PANTHER" id="PTHR34219">
    <property type="entry name" value="IRON-REGULATED INNER MEMBRANE PROTEIN-RELATED"/>
    <property type="match status" value="1"/>
</dbReference>
<evidence type="ECO:0000313" key="2">
    <source>
        <dbReference type="EMBL" id="MBB3046071.1"/>
    </source>
</evidence>
<sequence>MINVSTRMTKSLLAIHGCSAVFLGLLLYTVILTGTLAVFEHELGVWANPPSQAGEAPLPSGIGARMKTLAASVDPAYLDEVGVFPSSDGRLMAFFHTHVEAEQGREAVEEGTLILLEPASLEELDRVTGSADEVFRHFGNNALSNFLLDLHIRLLLPGQWGLWATGLLGFAMLVASVSGFVIHRHLIKDIFTLRRRRADVLAARDAHVIAGSWSLPFAFVLAFTGAFFSFGGAIGLPMLAAIAFGGDVETALEVLQPEVGEDSSPAPLADLDLILVSAAERTGGEPQNMFVNHWGRADALVTVRMSAEEGGLLPGAVLYKGATGEFFKTQPNLGNEPSFGGDLAGLMSPLHFGNFAGTPSKIVWFALGFASAYVALTGMVLWTRRRESEPGWDKLARATAWLGYGLPASLAAVAAGYFLLIDGVSGLGYSLLYVFLGGLLATALLSFGARSAEAANRLLLRLTGGIMLLLPLLRWLAAEGPGWGMALSSGLSWVFVMDLCFILGALACLRYKRPHSSPEEINIERTDEDKTVAERVADAA</sequence>
<keyword evidence="1" id="KW-0812">Transmembrane</keyword>
<keyword evidence="1" id="KW-1133">Transmembrane helix</keyword>
<reference evidence="2 3" key="1">
    <citation type="submission" date="2020-08" db="EMBL/GenBank/DDBJ databases">
        <title>Genomic Encyclopedia of Type Strains, Phase III (KMG-III): the genomes of soil and plant-associated and newly described type strains.</title>
        <authorList>
            <person name="Whitman W."/>
        </authorList>
    </citation>
    <scope>NUCLEOTIDE SEQUENCE [LARGE SCALE GENOMIC DNA]</scope>
    <source>
        <strain evidence="2 3">CECT 8654</strain>
    </source>
</reference>
<accession>A0A7W4W2A0</accession>
<proteinExistence type="predicted"/>
<feature type="transmembrane region" description="Helical" evidence="1">
    <location>
        <begin position="362"/>
        <end position="382"/>
    </location>
</feature>
<feature type="transmembrane region" description="Helical" evidence="1">
    <location>
        <begin position="427"/>
        <end position="447"/>
    </location>
</feature>